<evidence type="ECO:0000313" key="7">
    <source>
        <dbReference type="Proteomes" id="UP000230251"/>
    </source>
</evidence>
<dbReference type="GO" id="GO:0005509">
    <property type="term" value="F:calcium ion binding"/>
    <property type="evidence" value="ECO:0007669"/>
    <property type="project" value="InterPro"/>
</dbReference>
<evidence type="ECO:0000256" key="5">
    <source>
        <dbReference type="SAM" id="MobiDB-lite"/>
    </source>
</evidence>
<keyword evidence="3" id="KW-0732">Signal</keyword>
<dbReference type="PANTHER" id="PTHR37467:SF1">
    <property type="entry name" value="EXPORTED CALCIUM-BINDING GLYCOPROTEIN"/>
    <property type="match status" value="1"/>
</dbReference>
<dbReference type="PANTHER" id="PTHR37467">
    <property type="entry name" value="EXPORTED CALCIUM-BINDING GLYCOPROTEIN-RELATED"/>
    <property type="match status" value="1"/>
</dbReference>
<comment type="caution">
    <text evidence="6">The sequence shown here is derived from an EMBL/GenBank/DDBJ whole genome shotgun (WGS) entry which is preliminary data.</text>
</comment>
<protein>
    <submittedName>
        <fullName evidence="6">Uncharacterized protein</fullName>
    </submittedName>
</protein>
<dbReference type="EMBL" id="PFSI01000046">
    <property type="protein sequence ID" value="PJC24395.1"/>
    <property type="molecule type" value="Genomic_DNA"/>
</dbReference>
<accession>A0A2M8ENS5</accession>
<dbReference type="Pfam" id="PF18884">
    <property type="entry name" value="TSP3_bac"/>
    <property type="match status" value="4"/>
</dbReference>
<name>A0A2M8ENS5_9BACT</name>
<keyword evidence="4" id="KW-0106">Calcium</keyword>
<comment type="subcellular location">
    <subcellularLocation>
        <location evidence="1">Secreted</location>
    </subcellularLocation>
</comment>
<evidence type="ECO:0000256" key="3">
    <source>
        <dbReference type="ARBA" id="ARBA00022729"/>
    </source>
</evidence>
<dbReference type="Gene3D" id="2.50.20.20">
    <property type="match status" value="1"/>
</dbReference>
<dbReference type="InterPro" id="IPR028974">
    <property type="entry name" value="TSP_type-3_rpt"/>
</dbReference>
<evidence type="ECO:0000256" key="2">
    <source>
        <dbReference type="ARBA" id="ARBA00022525"/>
    </source>
</evidence>
<dbReference type="InterPro" id="IPR059100">
    <property type="entry name" value="TSP3_bac"/>
</dbReference>
<evidence type="ECO:0000256" key="4">
    <source>
        <dbReference type="ARBA" id="ARBA00022837"/>
    </source>
</evidence>
<evidence type="ECO:0000313" key="6">
    <source>
        <dbReference type="EMBL" id="PJC24395.1"/>
    </source>
</evidence>
<dbReference type="Proteomes" id="UP000230251">
    <property type="component" value="Unassembled WGS sequence"/>
</dbReference>
<dbReference type="SUPFAM" id="SSF103647">
    <property type="entry name" value="TSP type-3 repeat"/>
    <property type="match status" value="1"/>
</dbReference>
<dbReference type="InterPro" id="IPR053180">
    <property type="entry name" value="Ca-binding_acidic-repeat"/>
</dbReference>
<keyword evidence="2" id="KW-0964">Secreted</keyword>
<dbReference type="Gene3D" id="4.10.1080.10">
    <property type="entry name" value="TSP type-3 repeat"/>
    <property type="match status" value="1"/>
</dbReference>
<gene>
    <name evidence="6" type="ORF">CO057_03075</name>
</gene>
<reference evidence="7" key="1">
    <citation type="submission" date="2017-09" db="EMBL/GenBank/DDBJ databases">
        <title>Depth-based differentiation of microbial function through sediment-hosted aquifers and enrichment of novel symbionts in the deep terrestrial subsurface.</title>
        <authorList>
            <person name="Probst A.J."/>
            <person name="Ladd B."/>
            <person name="Jarett J.K."/>
            <person name="Geller-Mcgrath D.E."/>
            <person name="Sieber C.M.K."/>
            <person name="Emerson J.B."/>
            <person name="Anantharaman K."/>
            <person name="Thomas B.C."/>
            <person name="Malmstrom R."/>
            <person name="Stieglmeier M."/>
            <person name="Klingl A."/>
            <person name="Woyke T."/>
            <person name="Ryan C.M."/>
            <person name="Banfield J.F."/>
        </authorList>
    </citation>
    <scope>NUCLEOTIDE SEQUENCE [LARGE SCALE GENOMIC DNA]</scope>
</reference>
<sequence>MKITAIPIDKMTNFCYIIALNNNMSMLKKLLILPLMGMFILPAQSAQALMLLDSPTESLIKNIDNAQAINFSLELDLKTMNEQMEAPLNMHADVDGIWNENDNDSYDFNFWMSHDGEFKQSDASVILTSENIYVSDGDSQWYFIDQFSPADFTDSNDQEVISQLEDSLQDLFSAGVIKYDAETVDYINNMLTVRYAYEVDGEKLISYLQTENQASEEELEEIKAYFDDNLTIGGYLWVDTINMLPVMFTLNINKQVSALNYSSFELSVLFNSFNEPVAVKEPKNAVSIDNYTTGETEKLIMSGIEKTMDNIDADGDGLTDNQENTVWKTDPFKNDTDGDGYGDYIEVINGYNPNGFGKLDSDKDGLTDYSEMTIHWSDPNNADSDGDGYNDGIEIANGYDPNGPGRF</sequence>
<dbReference type="AlphaFoldDB" id="A0A2M8ENS5"/>
<feature type="region of interest" description="Disordered" evidence="5">
    <location>
        <begin position="377"/>
        <end position="407"/>
    </location>
</feature>
<organism evidence="6 7">
    <name type="scientific">Candidatus Uhrbacteria bacterium CG_4_9_14_0_2_um_filter_41_50</name>
    <dbReference type="NCBI Taxonomy" id="1975031"/>
    <lineage>
        <taxon>Bacteria</taxon>
        <taxon>Candidatus Uhriibacteriota</taxon>
    </lineage>
</organism>
<evidence type="ECO:0000256" key="1">
    <source>
        <dbReference type="ARBA" id="ARBA00004613"/>
    </source>
</evidence>
<proteinExistence type="predicted"/>